<keyword evidence="1" id="KW-0472">Membrane</keyword>
<evidence type="ECO:0000313" key="3">
    <source>
        <dbReference type="Proteomes" id="UP000025229"/>
    </source>
</evidence>
<keyword evidence="3" id="KW-1185">Reference proteome</keyword>
<reference evidence="2 3" key="1">
    <citation type="submission" date="2014-03" db="EMBL/GenBank/DDBJ databases">
        <title>Complete genome sequence of the Radio-Resistant Rubrobacter radiotolerans RSPS-4.</title>
        <authorList>
            <person name="Egas C.C."/>
            <person name="Barroso C.C."/>
            <person name="Froufe H.J.C."/>
            <person name="Pacheco J.J."/>
            <person name="Albuquerque L.L."/>
            <person name="da Costa M.M.S."/>
        </authorList>
    </citation>
    <scope>NUCLEOTIDE SEQUENCE [LARGE SCALE GENOMIC DNA]</scope>
    <source>
        <strain evidence="2 3">RSPS-4</strain>
    </source>
</reference>
<organism evidence="2 3">
    <name type="scientific">Rubrobacter radiotolerans</name>
    <name type="common">Arthrobacter radiotolerans</name>
    <dbReference type="NCBI Taxonomy" id="42256"/>
    <lineage>
        <taxon>Bacteria</taxon>
        <taxon>Bacillati</taxon>
        <taxon>Actinomycetota</taxon>
        <taxon>Rubrobacteria</taxon>
        <taxon>Rubrobacterales</taxon>
        <taxon>Rubrobacteraceae</taxon>
        <taxon>Rubrobacter</taxon>
    </lineage>
</organism>
<name>A0A023WZZ1_RUBRA</name>
<dbReference type="KEGG" id="rrd:RradSPS_0514"/>
<protein>
    <recommendedName>
        <fullName evidence="4">YnhF family membrane protein</fullName>
    </recommendedName>
</protein>
<dbReference type="Proteomes" id="UP000025229">
    <property type="component" value="Chromosome"/>
</dbReference>
<proteinExistence type="predicted"/>
<accession>A0A023WZZ1</accession>
<feature type="transmembrane region" description="Helical" evidence="1">
    <location>
        <begin position="12"/>
        <end position="31"/>
    </location>
</feature>
<evidence type="ECO:0000256" key="1">
    <source>
        <dbReference type="SAM" id="Phobius"/>
    </source>
</evidence>
<evidence type="ECO:0008006" key="4">
    <source>
        <dbReference type="Google" id="ProtNLM"/>
    </source>
</evidence>
<evidence type="ECO:0000313" key="2">
    <source>
        <dbReference type="EMBL" id="AHY45797.1"/>
    </source>
</evidence>
<keyword evidence="1" id="KW-1133">Transmembrane helix</keyword>
<gene>
    <name evidence="2" type="ORF">RradSPS_0514</name>
</gene>
<sequence>MTRERLVQTFGVLLFLGTIAITILSFVAYLGH</sequence>
<dbReference type="EMBL" id="CP007514">
    <property type="protein sequence ID" value="AHY45797.1"/>
    <property type="molecule type" value="Genomic_DNA"/>
</dbReference>
<dbReference type="HOGENOM" id="CLU_3391155_0_0_11"/>
<keyword evidence="1" id="KW-0812">Transmembrane</keyword>
<dbReference type="AlphaFoldDB" id="A0A023WZZ1"/>